<keyword evidence="2" id="KW-0732">Signal</keyword>
<feature type="chain" id="PRO_5037253425" description="AraC family transcriptional regulator" evidence="2">
    <location>
        <begin position="29"/>
        <end position="98"/>
    </location>
</feature>
<organism evidence="3 4">
    <name type="scientific">Ruminococcus difficilis</name>
    <dbReference type="NCBI Taxonomy" id="2763069"/>
    <lineage>
        <taxon>Bacteria</taxon>
        <taxon>Bacillati</taxon>
        <taxon>Bacillota</taxon>
        <taxon>Clostridia</taxon>
        <taxon>Eubacteriales</taxon>
        <taxon>Oscillospiraceae</taxon>
        <taxon>Ruminococcus</taxon>
    </lineage>
</organism>
<protein>
    <recommendedName>
        <fullName evidence="5">AraC family transcriptional regulator</fullName>
    </recommendedName>
</protein>
<dbReference type="Proteomes" id="UP000633365">
    <property type="component" value="Unassembled WGS sequence"/>
</dbReference>
<dbReference type="EMBL" id="JAEQMG010000042">
    <property type="protein sequence ID" value="MBK6087878.1"/>
    <property type="molecule type" value="Genomic_DNA"/>
</dbReference>
<keyword evidence="1" id="KW-0812">Transmembrane</keyword>
<evidence type="ECO:0000256" key="2">
    <source>
        <dbReference type="SAM" id="SignalP"/>
    </source>
</evidence>
<evidence type="ECO:0000256" key="1">
    <source>
        <dbReference type="SAM" id="Phobius"/>
    </source>
</evidence>
<gene>
    <name evidence="3" type="ORF">JKK62_04300</name>
</gene>
<comment type="caution">
    <text evidence="3">The sequence shown here is derived from an EMBL/GenBank/DDBJ whole genome shotgun (WGS) entry which is preliminary data.</text>
</comment>
<feature type="signal peptide" evidence="2">
    <location>
        <begin position="1"/>
        <end position="28"/>
    </location>
</feature>
<evidence type="ECO:0000313" key="3">
    <source>
        <dbReference type="EMBL" id="MBK6087878.1"/>
    </source>
</evidence>
<name>A0A934WQH2_9FIRM</name>
<dbReference type="RefSeq" id="WP_201427031.1">
    <property type="nucleotide sequence ID" value="NZ_JAEQMG010000042.1"/>
</dbReference>
<feature type="transmembrane region" description="Helical" evidence="1">
    <location>
        <begin position="55"/>
        <end position="72"/>
    </location>
</feature>
<evidence type="ECO:0000313" key="4">
    <source>
        <dbReference type="Proteomes" id="UP000633365"/>
    </source>
</evidence>
<reference evidence="3" key="1">
    <citation type="submission" date="2021-01" db="EMBL/GenBank/DDBJ databases">
        <title>Genome public.</title>
        <authorList>
            <person name="Liu C."/>
            <person name="Sun Q."/>
        </authorList>
    </citation>
    <scope>NUCLEOTIDE SEQUENCE</scope>
    <source>
        <strain evidence="3">M6</strain>
    </source>
</reference>
<proteinExistence type="predicted"/>
<dbReference type="AlphaFoldDB" id="A0A934WQH2"/>
<accession>A0A934WQH2</accession>
<evidence type="ECO:0008006" key="5">
    <source>
        <dbReference type="Google" id="ProtNLM"/>
    </source>
</evidence>
<keyword evidence="4" id="KW-1185">Reference proteome</keyword>
<sequence>MTKRNRLIALLLAAVVLFVMAFSLFVVAAEAGHDCLGEDCPICELIAVCENNVRGLSLILVFISLIVALALMRTFITYSRPFVFDTQTPVSLKVKLTN</sequence>
<keyword evidence="1" id="KW-1133">Transmembrane helix</keyword>
<keyword evidence="1" id="KW-0472">Membrane</keyword>